<keyword evidence="2" id="KW-1185">Reference proteome</keyword>
<dbReference type="Proteomes" id="UP001221142">
    <property type="component" value="Unassembled WGS sequence"/>
</dbReference>
<gene>
    <name evidence="1" type="ORF">FB45DRAFT_921892</name>
</gene>
<sequence length="362" mass="40551">MAAARVPRDVIELFLDAFCDGSPAKQAVAVCGLVSKDWVAPTRARLFSTVILRQSTIASFLHIVNTSSSSIQPLVRTLRLCVPTTDRTFIDQALKLGSFPEVTTLEIEADIGRWVGRMGQELFPNNFPRLANLDLTAYDGTYFSAYEIFFTIQDFPTLESLKVHGEGFKPLDLRIPQVNSLPPNWHTLHLEMPMSGNFFETFNDITRGGRIKMPQFTSLSMRDAWPQARSFLGGYLWRHGSKLQHLSFDASDENMLSEPEALADLTALRTLEIHIETSSVSPALLEIANELKSPELATINVIDPHQMSRRSKRDEMKQLDEVLAQDSFAKLSCFSFTGNAALESKLREMLPLCATRGIIRVV</sequence>
<dbReference type="AlphaFoldDB" id="A0AAD7FIB1"/>
<comment type="caution">
    <text evidence="1">The sequence shown here is derived from an EMBL/GenBank/DDBJ whole genome shotgun (WGS) entry which is preliminary data.</text>
</comment>
<proteinExistence type="predicted"/>
<dbReference type="EMBL" id="JARKIF010000012">
    <property type="protein sequence ID" value="KAJ7625633.1"/>
    <property type="molecule type" value="Genomic_DNA"/>
</dbReference>
<organism evidence="1 2">
    <name type="scientific">Roridomyces roridus</name>
    <dbReference type="NCBI Taxonomy" id="1738132"/>
    <lineage>
        <taxon>Eukaryota</taxon>
        <taxon>Fungi</taxon>
        <taxon>Dikarya</taxon>
        <taxon>Basidiomycota</taxon>
        <taxon>Agaricomycotina</taxon>
        <taxon>Agaricomycetes</taxon>
        <taxon>Agaricomycetidae</taxon>
        <taxon>Agaricales</taxon>
        <taxon>Marasmiineae</taxon>
        <taxon>Mycenaceae</taxon>
        <taxon>Roridomyces</taxon>
    </lineage>
</organism>
<reference evidence="1" key="1">
    <citation type="submission" date="2023-03" db="EMBL/GenBank/DDBJ databases">
        <title>Massive genome expansion in bonnet fungi (Mycena s.s.) driven by repeated elements and novel gene families across ecological guilds.</title>
        <authorList>
            <consortium name="Lawrence Berkeley National Laboratory"/>
            <person name="Harder C.B."/>
            <person name="Miyauchi S."/>
            <person name="Viragh M."/>
            <person name="Kuo A."/>
            <person name="Thoen E."/>
            <person name="Andreopoulos B."/>
            <person name="Lu D."/>
            <person name="Skrede I."/>
            <person name="Drula E."/>
            <person name="Henrissat B."/>
            <person name="Morin E."/>
            <person name="Kohler A."/>
            <person name="Barry K."/>
            <person name="LaButti K."/>
            <person name="Morin E."/>
            <person name="Salamov A."/>
            <person name="Lipzen A."/>
            <person name="Mereny Z."/>
            <person name="Hegedus B."/>
            <person name="Baldrian P."/>
            <person name="Stursova M."/>
            <person name="Weitz H."/>
            <person name="Taylor A."/>
            <person name="Grigoriev I.V."/>
            <person name="Nagy L.G."/>
            <person name="Martin F."/>
            <person name="Kauserud H."/>
        </authorList>
    </citation>
    <scope>NUCLEOTIDE SEQUENCE</scope>
    <source>
        <strain evidence="1">9284</strain>
    </source>
</reference>
<dbReference type="SUPFAM" id="SSF52047">
    <property type="entry name" value="RNI-like"/>
    <property type="match status" value="1"/>
</dbReference>
<evidence type="ECO:0000313" key="1">
    <source>
        <dbReference type="EMBL" id="KAJ7625633.1"/>
    </source>
</evidence>
<evidence type="ECO:0000313" key="2">
    <source>
        <dbReference type="Proteomes" id="UP001221142"/>
    </source>
</evidence>
<accession>A0AAD7FIB1</accession>
<name>A0AAD7FIB1_9AGAR</name>
<protein>
    <submittedName>
        <fullName evidence="1">Uncharacterized protein</fullName>
    </submittedName>
</protein>